<dbReference type="CDD" id="cd00038">
    <property type="entry name" value="CAP_ED"/>
    <property type="match status" value="1"/>
</dbReference>
<keyword evidence="6" id="KW-0808">Transferase</keyword>
<evidence type="ECO:0000256" key="3">
    <source>
        <dbReference type="ARBA" id="ARBA00023163"/>
    </source>
</evidence>
<reference evidence="6 7" key="1">
    <citation type="submission" date="2016-10" db="EMBL/GenBank/DDBJ databases">
        <authorList>
            <person name="de Groot N.N."/>
        </authorList>
    </citation>
    <scope>NUCLEOTIDE SEQUENCE [LARGE SCALE GENOMIC DNA]</scope>
    <source>
        <strain evidence="6 7">CPCC 202699</strain>
    </source>
</reference>
<dbReference type="GO" id="GO:0005829">
    <property type="term" value="C:cytosol"/>
    <property type="evidence" value="ECO:0007669"/>
    <property type="project" value="TreeGrafter"/>
</dbReference>
<dbReference type="EMBL" id="FNON01000003">
    <property type="protein sequence ID" value="SDX64096.1"/>
    <property type="molecule type" value="Genomic_DNA"/>
</dbReference>
<accession>A0A1H3DCJ5</accession>
<dbReference type="InterPro" id="IPR036388">
    <property type="entry name" value="WH-like_DNA-bd_sf"/>
</dbReference>
<dbReference type="PROSITE" id="PS51063">
    <property type="entry name" value="HTH_CRP_2"/>
    <property type="match status" value="1"/>
</dbReference>
<dbReference type="RefSeq" id="WP_176968636.1">
    <property type="nucleotide sequence ID" value="NZ_FNON01000003.1"/>
</dbReference>
<feature type="domain" description="Cyclic nucleotide-binding" evidence="4">
    <location>
        <begin position="12"/>
        <end position="132"/>
    </location>
</feature>
<evidence type="ECO:0000259" key="5">
    <source>
        <dbReference type="PROSITE" id="PS51063"/>
    </source>
</evidence>
<dbReference type="GO" id="GO:0003677">
    <property type="term" value="F:DNA binding"/>
    <property type="evidence" value="ECO:0007669"/>
    <property type="project" value="UniProtKB-KW"/>
</dbReference>
<keyword evidence="1" id="KW-0805">Transcription regulation</keyword>
<proteinExistence type="predicted"/>
<dbReference type="InterPro" id="IPR036390">
    <property type="entry name" value="WH_DNA-bd_sf"/>
</dbReference>
<dbReference type="Proteomes" id="UP000199515">
    <property type="component" value="Unassembled WGS sequence"/>
</dbReference>
<name>A0A1H3DCJ5_9PSEU</name>
<dbReference type="SUPFAM" id="SSF46785">
    <property type="entry name" value="Winged helix' DNA-binding domain"/>
    <property type="match status" value="1"/>
</dbReference>
<dbReference type="CDD" id="cd00092">
    <property type="entry name" value="HTH_CRP"/>
    <property type="match status" value="1"/>
</dbReference>
<keyword evidence="6" id="KW-0418">Kinase</keyword>
<protein>
    <submittedName>
        <fullName evidence="6">cAMP-binding domain of CRP or a regulatory subunit of cAMP-dependent protein kinases</fullName>
    </submittedName>
</protein>
<dbReference type="GO" id="GO:0016301">
    <property type="term" value="F:kinase activity"/>
    <property type="evidence" value="ECO:0007669"/>
    <property type="project" value="UniProtKB-KW"/>
</dbReference>
<feature type="domain" description="HTH crp-type" evidence="5">
    <location>
        <begin position="146"/>
        <end position="219"/>
    </location>
</feature>
<dbReference type="Pfam" id="PF13545">
    <property type="entry name" value="HTH_Crp_2"/>
    <property type="match status" value="1"/>
</dbReference>
<evidence type="ECO:0000256" key="2">
    <source>
        <dbReference type="ARBA" id="ARBA00023125"/>
    </source>
</evidence>
<keyword evidence="3" id="KW-0804">Transcription</keyword>
<sequence length="235" mass="25541">MGGLLEPAAGSLVTYLSPEDRRFLLGLGSRRRHPRGELLLRQGDPTGHLLLITEGWVKISSSIPGGLELLTGLRGPGHLIGELAALYGAPRGADVHTVETVELVVITRERFLACLLDRPAITIALVKQMADRVSEAENMRRWFAMHDVTKRIAASLLHLAQQHGVEGPAGLVIRIPLTQQDLANHVGATRRSVARAMTALRERGLITAANRRHVVPSLEELRAFLEESPNGVAPV</sequence>
<dbReference type="SMART" id="SM00100">
    <property type="entry name" value="cNMP"/>
    <property type="match status" value="1"/>
</dbReference>
<dbReference type="InterPro" id="IPR018490">
    <property type="entry name" value="cNMP-bd_dom_sf"/>
</dbReference>
<evidence type="ECO:0000313" key="6">
    <source>
        <dbReference type="EMBL" id="SDX64096.1"/>
    </source>
</evidence>
<evidence type="ECO:0000259" key="4">
    <source>
        <dbReference type="PROSITE" id="PS50042"/>
    </source>
</evidence>
<dbReference type="AlphaFoldDB" id="A0A1H3DCJ5"/>
<keyword evidence="2" id="KW-0238">DNA-binding</keyword>
<organism evidence="6 7">
    <name type="scientific">Amycolatopsis xylanica</name>
    <dbReference type="NCBI Taxonomy" id="589385"/>
    <lineage>
        <taxon>Bacteria</taxon>
        <taxon>Bacillati</taxon>
        <taxon>Actinomycetota</taxon>
        <taxon>Actinomycetes</taxon>
        <taxon>Pseudonocardiales</taxon>
        <taxon>Pseudonocardiaceae</taxon>
        <taxon>Amycolatopsis</taxon>
    </lineage>
</organism>
<dbReference type="STRING" id="589385.SAMN05421504_103337"/>
<dbReference type="PANTHER" id="PTHR24567">
    <property type="entry name" value="CRP FAMILY TRANSCRIPTIONAL REGULATORY PROTEIN"/>
    <property type="match status" value="1"/>
</dbReference>
<dbReference type="Gene3D" id="2.60.120.10">
    <property type="entry name" value="Jelly Rolls"/>
    <property type="match status" value="1"/>
</dbReference>
<evidence type="ECO:0000256" key="1">
    <source>
        <dbReference type="ARBA" id="ARBA00023015"/>
    </source>
</evidence>
<keyword evidence="7" id="KW-1185">Reference proteome</keyword>
<dbReference type="PANTHER" id="PTHR24567:SF68">
    <property type="entry name" value="DNA-BINDING TRANSCRIPTIONAL DUAL REGULATOR CRP"/>
    <property type="match status" value="1"/>
</dbReference>
<dbReference type="InterPro" id="IPR050397">
    <property type="entry name" value="Env_Response_Regulators"/>
</dbReference>
<evidence type="ECO:0000313" key="7">
    <source>
        <dbReference type="Proteomes" id="UP000199515"/>
    </source>
</evidence>
<dbReference type="Pfam" id="PF00027">
    <property type="entry name" value="cNMP_binding"/>
    <property type="match status" value="1"/>
</dbReference>
<dbReference type="SUPFAM" id="SSF51206">
    <property type="entry name" value="cAMP-binding domain-like"/>
    <property type="match status" value="1"/>
</dbReference>
<dbReference type="Gene3D" id="1.10.10.10">
    <property type="entry name" value="Winged helix-like DNA-binding domain superfamily/Winged helix DNA-binding domain"/>
    <property type="match status" value="1"/>
</dbReference>
<dbReference type="InterPro" id="IPR012318">
    <property type="entry name" value="HTH_CRP"/>
</dbReference>
<dbReference type="PROSITE" id="PS50042">
    <property type="entry name" value="CNMP_BINDING_3"/>
    <property type="match status" value="1"/>
</dbReference>
<dbReference type="GO" id="GO:0003700">
    <property type="term" value="F:DNA-binding transcription factor activity"/>
    <property type="evidence" value="ECO:0007669"/>
    <property type="project" value="TreeGrafter"/>
</dbReference>
<dbReference type="PRINTS" id="PR00034">
    <property type="entry name" value="HTHCRP"/>
</dbReference>
<dbReference type="InterPro" id="IPR014710">
    <property type="entry name" value="RmlC-like_jellyroll"/>
</dbReference>
<gene>
    <name evidence="6" type="ORF">SAMN05421504_103337</name>
</gene>
<dbReference type="InterPro" id="IPR000595">
    <property type="entry name" value="cNMP-bd_dom"/>
</dbReference>
<dbReference type="SMART" id="SM00419">
    <property type="entry name" value="HTH_CRP"/>
    <property type="match status" value="1"/>
</dbReference>